<evidence type="ECO:0000313" key="4">
    <source>
        <dbReference type="Proteomes" id="UP000241206"/>
    </source>
</evidence>
<feature type="region of interest" description="Disordered" evidence="2">
    <location>
        <begin position="1"/>
        <end position="20"/>
    </location>
</feature>
<evidence type="ECO:0000313" key="3">
    <source>
        <dbReference type="EMBL" id="PTD15857.1"/>
    </source>
</evidence>
<gene>
    <name evidence="3" type="ORF">CV103_21865</name>
</gene>
<dbReference type="Proteomes" id="UP000241206">
    <property type="component" value="Unassembled WGS sequence"/>
</dbReference>
<dbReference type="RefSeq" id="WP_107396226.1">
    <property type="nucleotide sequence ID" value="NZ_PHHF01000086.1"/>
</dbReference>
<dbReference type="EMBL" id="PHHF01000086">
    <property type="protein sequence ID" value="PTD15857.1"/>
    <property type="molecule type" value="Genomic_DNA"/>
</dbReference>
<evidence type="ECO:0000256" key="2">
    <source>
        <dbReference type="SAM" id="MobiDB-lite"/>
    </source>
</evidence>
<organism evidence="3 4">
    <name type="scientific">Edaphosphingomonas fennica</name>
    <dbReference type="NCBI Taxonomy" id="114404"/>
    <lineage>
        <taxon>Bacteria</taxon>
        <taxon>Pseudomonadati</taxon>
        <taxon>Pseudomonadota</taxon>
        <taxon>Alphaproteobacteria</taxon>
        <taxon>Sphingomonadales</taxon>
        <taxon>Rhizorhabdaceae</taxon>
        <taxon>Edaphosphingomonas</taxon>
    </lineage>
</organism>
<dbReference type="SUPFAM" id="SSF51126">
    <property type="entry name" value="Pectin lyase-like"/>
    <property type="match status" value="1"/>
</dbReference>
<evidence type="ECO:0008006" key="5">
    <source>
        <dbReference type="Google" id="ProtNLM"/>
    </source>
</evidence>
<dbReference type="InterPro" id="IPR013425">
    <property type="entry name" value="Autotrns_rpt"/>
</dbReference>
<sequence length="75" mass="7196">MLTTGGDNSSTIFAGDLQNGAGTLGITKIGSGTMTLSGTANSYTGATLVSGGTLNVNGSIASSSLLTVASGARLR</sequence>
<evidence type="ECO:0000256" key="1">
    <source>
        <dbReference type="ARBA" id="ARBA00022729"/>
    </source>
</evidence>
<keyword evidence="4" id="KW-1185">Reference proteome</keyword>
<dbReference type="Pfam" id="PF12951">
    <property type="entry name" value="PATR"/>
    <property type="match status" value="1"/>
</dbReference>
<dbReference type="NCBIfam" id="TIGR02601">
    <property type="entry name" value="autotrns_rpt"/>
    <property type="match status" value="1"/>
</dbReference>
<reference evidence="3 4" key="1">
    <citation type="submission" date="2017-11" db="EMBL/GenBank/DDBJ databases">
        <title>Sphingomonas oleivorans sp. nov., isolated from oil-contaminated soil.</title>
        <authorList>
            <person name="Wang L."/>
            <person name="Chen L."/>
        </authorList>
    </citation>
    <scope>NUCLEOTIDE SEQUENCE [LARGE SCALE GENOMIC DNA]</scope>
    <source>
        <strain evidence="3 4">K101</strain>
    </source>
</reference>
<dbReference type="InterPro" id="IPR011050">
    <property type="entry name" value="Pectin_lyase_fold/virulence"/>
</dbReference>
<comment type="caution">
    <text evidence="3">The sequence shown here is derived from an EMBL/GenBank/DDBJ whole genome shotgun (WGS) entry which is preliminary data.</text>
</comment>
<dbReference type="AlphaFoldDB" id="A0A2T4HJA2"/>
<accession>A0A2T4HJA2</accession>
<proteinExistence type="predicted"/>
<feature type="compositionally biased region" description="Polar residues" evidence="2">
    <location>
        <begin position="1"/>
        <end position="12"/>
    </location>
</feature>
<name>A0A2T4HJA2_9SPHN</name>
<protein>
    <recommendedName>
        <fullName evidence="5">Autotransporter domain-containing protein</fullName>
    </recommendedName>
</protein>
<keyword evidence="1" id="KW-0732">Signal</keyword>